<proteinExistence type="predicted"/>
<dbReference type="EnsemblMetazoa" id="XM_029485987.1">
    <property type="protein sequence ID" value="XP_029341847.1"/>
    <property type="gene ID" value="LOC107882264"/>
</dbReference>
<dbReference type="Proteomes" id="UP000007819">
    <property type="component" value="Chromosome X"/>
</dbReference>
<evidence type="ECO:0000313" key="1">
    <source>
        <dbReference type="EnsemblMetazoa" id="XP_029341847.1"/>
    </source>
</evidence>
<reference evidence="1" key="2">
    <citation type="submission" date="2022-06" db="UniProtKB">
        <authorList>
            <consortium name="EnsemblMetazoa"/>
        </authorList>
    </citation>
    <scope>IDENTIFICATION</scope>
</reference>
<accession>A0A8R2JMB5</accession>
<dbReference type="RefSeq" id="XP_029341847.1">
    <property type="nucleotide sequence ID" value="XM_029485987.1"/>
</dbReference>
<dbReference type="KEGG" id="api:107882264"/>
<keyword evidence="2" id="KW-1185">Reference proteome</keyword>
<sequence length="189" mass="20938">MPTEIFGHVPVGPFVRVILTEIFSSVTVDLLCCPAEDAAEWWLTTAARLVSVDCGMSAPASSATAFTTKRLVSEYGRRTDDALGSLSISGTVNYKTVLDAFVHPNVYRLAILYTLVSRRADMADVVTRLECLINRCVEVIPVVLLMAHSHRQLSDWRFVAEIDPRSRRVTETRAELHEAGVSQSLVRFA</sequence>
<evidence type="ECO:0000313" key="2">
    <source>
        <dbReference type="Proteomes" id="UP000007819"/>
    </source>
</evidence>
<dbReference type="AlphaFoldDB" id="A0A8R2JMB5"/>
<dbReference type="OrthoDB" id="6640822at2759"/>
<organism evidence="1 2">
    <name type="scientific">Acyrthosiphon pisum</name>
    <name type="common">Pea aphid</name>
    <dbReference type="NCBI Taxonomy" id="7029"/>
    <lineage>
        <taxon>Eukaryota</taxon>
        <taxon>Metazoa</taxon>
        <taxon>Ecdysozoa</taxon>
        <taxon>Arthropoda</taxon>
        <taxon>Hexapoda</taxon>
        <taxon>Insecta</taxon>
        <taxon>Pterygota</taxon>
        <taxon>Neoptera</taxon>
        <taxon>Paraneoptera</taxon>
        <taxon>Hemiptera</taxon>
        <taxon>Sternorrhyncha</taxon>
        <taxon>Aphidomorpha</taxon>
        <taxon>Aphidoidea</taxon>
        <taxon>Aphididae</taxon>
        <taxon>Macrosiphini</taxon>
        <taxon>Acyrthosiphon</taxon>
    </lineage>
</organism>
<reference evidence="2" key="1">
    <citation type="submission" date="2010-06" db="EMBL/GenBank/DDBJ databases">
        <authorList>
            <person name="Jiang H."/>
            <person name="Abraham K."/>
            <person name="Ali S."/>
            <person name="Alsbrooks S.L."/>
            <person name="Anim B.N."/>
            <person name="Anosike U.S."/>
            <person name="Attaway T."/>
            <person name="Bandaranaike D.P."/>
            <person name="Battles P.K."/>
            <person name="Bell S.N."/>
            <person name="Bell A.V."/>
            <person name="Beltran B."/>
            <person name="Bickham C."/>
            <person name="Bustamante Y."/>
            <person name="Caleb T."/>
            <person name="Canada A."/>
            <person name="Cardenas V."/>
            <person name="Carter K."/>
            <person name="Chacko J."/>
            <person name="Chandrabose M.N."/>
            <person name="Chavez D."/>
            <person name="Chavez A."/>
            <person name="Chen L."/>
            <person name="Chu H.-S."/>
            <person name="Claassen K.J."/>
            <person name="Cockrell R."/>
            <person name="Collins M."/>
            <person name="Cooper J.A."/>
            <person name="Cree A."/>
            <person name="Curry S.M."/>
            <person name="Da Y."/>
            <person name="Dao M.D."/>
            <person name="Das B."/>
            <person name="Davila M.-L."/>
            <person name="Davy-Carroll L."/>
            <person name="Denson S."/>
            <person name="Dinh H."/>
            <person name="Ebong V.E."/>
            <person name="Edwards J.R."/>
            <person name="Egan A."/>
            <person name="El-Daye J."/>
            <person name="Escobedo L."/>
            <person name="Fernandez S."/>
            <person name="Fernando P.R."/>
            <person name="Flagg N."/>
            <person name="Forbes L.D."/>
            <person name="Fowler R.G."/>
            <person name="Fu Q."/>
            <person name="Gabisi R.A."/>
            <person name="Ganer J."/>
            <person name="Garbino Pronczuk A."/>
            <person name="Garcia R.M."/>
            <person name="Garner T."/>
            <person name="Garrett T.E."/>
            <person name="Gonzalez D.A."/>
            <person name="Hamid H."/>
            <person name="Hawkins E.S."/>
            <person name="Hirani K."/>
            <person name="Hogues M.E."/>
            <person name="Hollins B."/>
            <person name="Hsiao C.-H."/>
            <person name="Jabil R."/>
            <person name="James M.L."/>
            <person name="Jhangiani S.N."/>
            <person name="Johnson B."/>
            <person name="Johnson Q."/>
            <person name="Joshi V."/>
            <person name="Kalu J.B."/>
            <person name="Kam C."/>
            <person name="Kashfia A."/>
            <person name="Keebler J."/>
            <person name="Kisamo H."/>
            <person name="Kovar C.L."/>
            <person name="Lago L.A."/>
            <person name="Lai C.-Y."/>
            <person name="Laidlaw J."/>
            <person name="Lara F."/>
            <person name="Le T.-K."/>
            <person name="Lee S.L."/>
            <person name="Legall F.H."/>
            <person name="Lemon S.J."/>
            <person name="Lewis L.R."/>
            <person name="Li B."/>
            <person name="Liu Y."/>
            <person name="Liu Y.-S."/>
            <person name="Lopez J."/>
            <person name="Lozado R.J."/>
            <person name="Lu J."/>
            <person name="Madu R.C."/>
            <person name="Maheshwari M."/>
            <person name="Maheshwari R."/>
            <person name="Malloy K."/>
            <person name="Martinez E."/>
            <person name="Mathew T."/>
            <person name="Mercado I.C."/>
            <person name="Mercado C."/>
            <person name="Meyer B."/>
            <person name="Montgomery K."/>
            <person name="Morgan M.B."/>
            <person name="Munidasa M."/>
            <person name="Nazareth L.V."/>
            <person name="Nelson J."/>
            <person name="Ng B.M."/>
            <person name="Nguyen N.B."/>
            <person name="Nguyen P.Q."/>
            <person name="Nguyen T."/>
            <person name="Obregon M."/>
            <person name="Okwuonu G.O."/>
            <person name="Onwere C.G."/>
            <person name="Orozco G."/>
            <person name="Parra A."/>
            <person name="Patel S."/>
            <person name="Patil S."/>
            <person name="Perez A."/>
            <person name="Perez Y."/>
            <person name="Pham C."/>
            <person name="Primus E.L."/>
            <person name="Pu L.-L."/>
            <person name="Puazo M."/>
            <person name="Qin X."/>
            <person name="Quiroz J.B."/>
            <person name="Reese J."/>
            <person name="Richards S."/>
            <person name="Rives C.M."/>
            <person name="Robberts R."/>
            <person name="Ruiz S.J."/>
            <person name="Ruiz M.J."/>
            <person name="Santibanez J."/>
            <person name="Schneider B.W."/>
            <person name="Sisson I."/>
            <person name="Smith M."/>
            <person name="Sodergren E."/>
            <person name="Song X.-Z."/>
            <person name="Song B.B."/>
            <person name="Summersgill H."/>
            <person name="Thelus R."/>
            <person name="Thornton R.D."/>
            <person name="Trejos Z.Y."/>
            <person name="Usmani K."/>
            <person name="Vattathil S."/>
            <person name="Villasana D."/>
            <person name="Walker D.L."/>
            <person name="Wang S."/>
            <person name="Wang K."/>
            <person name="White C.S."/>
            <person name="Williams A.C."/>
            <person name="Williamson J."/>
            <person name="Wilson K."/>
            <person name="Woghiren I.O."/>
            <person name="Woodworth J.R."/>
            <person name="Worley K.C."/>
            <person name="Wright R.A."/>
            <person name="Wu W."/>
            <person name="Young L."/>
            <person name="Zhang L."/>
            <person name="Zhang J."/>
            <person name="Zhu Y."/>
            <person name="Muzny D.M."/>
            <person name="Weinstock G."/>
            <person name="Gibbs R.A."/>
        </authorList>
    </citation>
    <scope>NUCLEOTIDE SEQUENCE [LARGE SCALE GENOMIC DNA]</scope>
    <source>
        <strain evidence="2">LSR1</strain>
    </source>
</reference>
<protein>
    <submittedName>
        <fullName evidence="1">Uncharacterized protein</fullName>
    </submittedName>
</protein>
<dbReference type="GeneID" id="107882264"/>
<name>A0A8R2JMB5_ACYPI</name>